<accession>A0A319DM32</accession>
<evidence type="ECO:0000256" key="1">
    <source>
        <dbReference type="ARBA" id="ARBA00004141"/>
    </source>
</evidence>
<proteinExistence type="inferred from homology"/>
<comment type="similarity">
    <text evidence="5">Belongs to the SAT4 family.</text>
</comment>
<reference evidence="9 10" key="1">
    <citation type="submission" date="2018-02" db="EMBL/GenBank/DDBJ databases">
        <title>The genomes of Aspergillus section Nigri reveals drivers in fungal speciation.</title>
        <authorList>
            <consortium name="DOE Joint Genome Institute"/>
            <person name="Vesth T.C."/>
            <person name="Nybo J."/>
            <person name="Theobald S."/>
            <person name="Brandl J."/>
            <person name="Frisvad J.C."/>
            <person name="Nielsen K.F."/>
            <person name="Lyhne E.K."/>
            <person name="Kogle M.E."/>
            <person name="Kuo A."/>
            <person name="Riley R."/>
            <person name="Clum A."/>
            <person name="Nolan M."/>
            <person name="Lipzen A."/>
            <person name="Salamov A."/>
            <person name="Henrissat B."/>
            <person name="Wiebenga A."/>
            <person name="De vries R.P."/>
            <person name="Grigoriev I.V."/>
            <person name="Mortensen U.H."/>
            <person name="Andersen M.R."/>
            <person name="Baker S.E."/>
        </authorList>
    </citation>
    <scope>NUCLEOTIDE SEQUENCE [LARGE SCALE GENOMIC DNA]</scope>
    <source>
        <strain evidence="9 10">CBS 707.79</strain>
    </source>
</reference>
<keyword evidence="3 7" id="KW-1133">Transmembrane helix</keyword>
<gene>
    <name evidence="9" type="ORF">BO71DRAFT_344885</name>
</gene>
<feature type="region of interest" description="Disordered" evidence="6">
    <location>
        <begin position="280"/>
        <end position="303"/>
    </location>
</feature>
<dbReference type="InterPro" id="IPR052337">
    <property type="entry name" value="SAT4-like"/>
</dbReference>
<dbReference type="AlphaFoldDB" id="A0A319DM32"/>
<feature type="transmembrane region" description="Helical" evidence="7">
    <location>
        <begin position="161"/>
        <end position="185"/>
    </location>
</feature>
<organism evidence="9 10">
    <name type="scientific">Aspergillus ellipticus CBS 707.79</name>
    <dbReference type="NCBI Taxonomy" id="1448320"/>
    <lineage>
        <taxon>Eukaryota</taxon>
        <taxon>Fungi</taxon>
        <taxon>Dikarya</taxon>
        <taxon>Ascomycota</taxon>
        <taxon>Pezizomycotina</taxon>
        <taxon>Eurotiomycetes</taxon>
        <taxon>Eurotiomycetidae</taxon>
        <taxon>Eurotiales</taxon>
        <taxon>Aspergillaceae</taxon>
        <taxon>Aspergillus</taxon>
        <taxon>Aspergillus subgen. Circumdati</taxon>
    </lineage>
</organism>
<dbReference type="GO" id="GO:0016020">
    <property type="term" value="C:membrane"/>
    <property type="evidence" value="ECO:0007669"/>
    <property type="project" value="UniProtKB-SubCell"/>
</dbReference>
<evidence type="ECO:0000256" key="3">
    <source>
        <dbReference type="ARBA" id="ARBA00022989"/>
    </source>
</evidence>
<evidence type="ECO:0000256" key="5">
    <source>
        <dbReference type="ARBA" id="ARBA00038359"/>
    </source>
</evidence>
<evidence type="ECO:0000256" key="6">
    <source>
        <dbReference type="SAM" id="MobiDB-lite"/>
    </source>
</evidence>
<keyword evidence="10" id="KW-1185">Reference proteome</keyword>
<dbReference type="Pfam" id="PF20684">
    <property type="entry name" value="Fung_rhodopsin"/>
    <property type="match status" value="1"/>
</dbReference>
<dbReference type="VEuPathDB" id="FungiDB:BO71DRAFT_344885"/>
<feature type="transmembrane region" description="Helical" evidence="7">
    <location>
        <begin position="125"/>
        <end position="149"/>
    </location>
</feature>
<dbReference type="STRING" id="1448320.A0A319DM32"/>
<feature type="domain" description="Rhodopsin" evidence="8">
    <location>
        <begin position="60"/>
        <end position="225"/>
    </location>
</feature>
<comment type="subcellular location">
    <subcellularLocation>
        <location evidence="1">Membrane</location>
        <topology evidence="1">Multi-pass membrane protein</topology>
    </subcellularLocation>
</comment>
<dbReference type="PANTHER" id="PTHR33048">
    <property type="entry name" value="PTH11-LIKE INTEGRAL MEMBRANE PROTEIN (AFU_ORTHOLOGUE AFUA_5G11245)"/>
    <property type="match status" value="1"/>
</dbReference>
<dbReference type="Proteomes" id="UP000247810">
    <property type="component" value="Unassembled WGS sequence"/>
</dbReference>
<dbReference type="PANTHER" id="PTHR33048:SF124">
    <property type="entry name" value="INTEGRAL MEMBRANE PROTEIN"/>
    <property type="match status" value="1"/>
</dbReference>
<keyword evidence="2 7" id="KW-0812">Transmembrane</keyword>
<dbReference type="InterPro" id="IPR049326">
    <property type="entry name" value="Rhodopsin_dom_fungi"/>
</dbReference>
<name>A0A319DM32_9EURO</name>
<feature type="transmembrane region" description="Helical" evidence="7">
    <location>
        <begin position="78"/>
        <end position="104"/>
    </location>
</feature>
<evidence type="ECO:0000313" key="9">
    <source>
        <dbReference type="EMBL" id="PYH98439.1"/>
    </source>
</evidence>
<keyword evidence="4 7" id="KW-0472">Membrane</keyword>
<dbReference type="EMBL" id="KZ825811">
    <property type="protein sequence ID" value="PYH98439.1"/>
    <property type="molecule type" value="Genomic_DNA"/>
</dbReference>
<feature type="transmembrane region" description="Helical" evidence="7">
    <location>
        <begin position="197"/>
        <end position="220"/>
    </location>
</feature>
<dbReference type="OrthoDB" id="5342292at2759"/>
<evidence type="ECO:0000256" key="7">
    <source>
        <dbReference type="SAM" id="Phobius"/>
    </source>
</evidence>
<protein>
    <recommendedName>
        <fullName evidence="8">Rhodopsin domain-containing protein</fullName>
    </recommendedName>
</protein>
<evidence type="ECO:0000259" key="8">
    <source>
        <dbReference type="Pfam" id="PF20684"/>
    </source>
</evidence>
<evidence type="ECO:0000256" key="4">
    <source>
        <dbReference type="ARBA" id="ARBA00023136"/>
    </source>
</evidence>
<evidence type="ECO:0000313" key="10">
    <source>
        <dbReference type="Proteomes" id="UP000247810"/>
    </source>
</evidence>
<feature type="transmembrane region" description="Helical" evidence="7">
    <location>
        <begin position="54"/>
        <end position="72"/>
    </location>
</feature>
<evidence type="ECO:0000256" key="2">
    <source>
        <dbReference type="ARBA" id="ARBA00022692"/>
    </source>
</evidence>
<feature type="transmembrane region" description="Helical" evidence="7">
    <location>
        <begin position="24"/>
        <end position="42"/>
    </location>
</feature>
<sequence length="303" mass="33381">MEVASAAGSPAAAYNLAHPWLRTANWVLVAVGMGICTGLLGLRVYTKIRIMRRFWWDDAMAKIALLILYYRLLNMITVWKYVIVLFTFIIVGYTIALTLALIFACHPIAKNWDASIKTGYCVNRVGLYLATAITNTASDVVLIIIPIPVVLGLRLPLVQKLGIACMFGMGCLTIITSILRLATLLPLVSSPDQTYKLGLEVTFVVIEANFIIICGSLPYLRQFLRFHAPRWIGDSRGSSSQSRPQPISCQEMPAYKRRKSGLSQLQDDIEQALSRPEEAHCSSCLGGSGSGSGSGERDLRRLI</sequence>